<dbReference type="SUPFAM" id="SSF54236">
    <property type="entry name" value="Ubiquitin-like"/>
    <property type="match status" value="1"/>
</dbReference>
<gene>
    <name evidence="3" type="ORF">D5086_0000113680</name>
</gene>
<dbReference type="InterPro" id="IPR029071">
    <property type="entry name" value="Ubiquitin-like_domsf"/>
</dbReference>
<evidence type="ECO:0000259" key="2">
    <source>
        <dbReference type="PROSITE" id="PS50053"/>
    </source>
</evidence>
<dbReference type="PROSITE" id="PS50053">
    <property type="entry name" value="UBIQUITIN_2"/>
    <property type="match status" value="1"/>
</dbReference>
<protein>
    <recommendedName>
        <fullName evidence="2">Ubiquitin-like domain-containing protein</fullName>
    </recommendedName>
</protein>
<dbReference type="FunFam" id="3.10.20.90:FF:000222">
    <property type="entry name" value="Polyubiquitin 5"/>
    <property type="match status" value="1"/>
</dbReference>
<dbReference type="InterPro" id="IPR038582">
    <property type="entry name" value="Ribosomal_eS31_euk-type_sf"/>
</dbReference>
<keyword evidence="1" id="KW-1017">Isopeptide bond</keyword>
<dbReference type="InterPro" id="IPR019956">
    <property type="entry name" value="Ubiquitin_dom"/>
</dbReference>
<evidence type="ECO:0000313" key="3">
    <source>
        <dbReference type="EMBL" id="TKS07374.1"/>
    </source>
</evidence>
<dbReference type="InterPro" id="IPR000626">
    <property type="entry name" value="Ubiquitin-like_dom"/>
</dbReference>
<dbReference type="SMART" id="SM00213">
    <property type="entry name" value="UBQ"/>
    <property type="match status" value="1"/>
</dbReference>
<dbReference type="PRINTS" id="PR00348">
    <property type="entry name" value="UBIQUITIN"/>
</dbReference>
<dbReference type="InterPro" id="IPR050158">
    <property type="entry name" value="Ubiquitin_ubiquitin-like"/>
</dbReference>
<name>A0A4U5QAI9_POPAL</name>
<dbReference type="STRING" id="43335.A0A4U5QAI9"/>
<accession>A0A4U5QAI9</accession>
<feature type="domain" description="Ubiquitin-like" evidence="2">
    <location>
        <begin position="1"/>
        <end position="77"/>
    </location>
</feature>
<dbReference type="Pfam" id="PF00240">
    <property type="entry name" value="ubiquitin"/>
    <property type="match status" value="1"/>
</dbReference>
<dbReference type="PANTHER" id="PTHR10666">
    <property type="entry name" value="UBIQUITIN"/>
    <property type="match status" value="1"/>
</dbReference>
<comment type="caution">
    <text evidence="3">The sequence shown here is derived from an EMBL/GenBank/DDBJ whole genome shotgun (WGS) entry which is preliminary data.</text>
</comment>
<proteinExistence type="predicted"/>
<evidence type="ECO:0000256" key="1">
    <source>
        <dbReference type="ARBA" id="ARBA00022499"/>
    </source>
</evidence>
<sequence>MNLCWSGGMPKKTLTLDVLPSDTISIVKTKIETKGGVPLDRQRLIFAGKLLEDNETLADYKIQKECSTLHLMLRLRGGAKKKTYNTPKKVKHEKEKENLAVLKFYKVSDESGNVHGEAEEGVHERLWPTT</sequence>
<dbReference type="AlphaFoldDB" id="A0A4U5QAI9"/>
<organism evidence="3">
    <name type="scientific">Populus alba</name>
    <name type="common">White poplar</name>
    <dbReference type="NCBI Taxonomy" id="43335"/>
    <lineage>
        <taxon>Eukaryota</taxon>
        <taxon>Viridiplantae</taxon>
        <taxon>Streptophyta</taxon>
        <taxon>Embryophyta</taxon>
        <taxon>Tracheophyta</taxon>
        <taxon>Spermatophyta</taxon>
        <taxon>Magnoliopsida</taxon>
        <taxon>eudicotyledons</taxon>
        <taxon>Gunneridae</taxon>
        <taxon>Pentapetalae</taxon>
        <taxon>rosids</taxon>
        <taxon>fabids</taxon>
        <taxon>Malpighiales</taxon>
        <taxon>Salicaceae</taxon>
        <taxon>Saliceae</taxon>
        <taxon>Populus</taxon>
    </lineage>
</organism>
<dbReference type="Gene3D" id="6.20.50.150">
    <property type="match status" value="1"/>
</dbReference>
<dbReference type="GO" id="GO:0003729">
    <property type="term" value="F:mRNA binding"/>
    <property type="evidence" value="ECO:0007669"/>
    <property type="project" value="UniProtKB-ARBA"/>
</dbReference>
<dbReference type="Gene3D" id="3.10.20.90">
    <property type="entry name" value="Phosphatidylinositol 3-kinase Catalytic Subunit, Chain A, domain 1"/>
    <property type="match status" value="1"/>
</dbReference>
<reference evidence="3" key="1">
    <citation type="submission" date="2018-10" db="EMBL/GenBank/DDBJ databases">
        <title>Population genomic analysis revealed the cold adaptation of white poplar.</title>
        <authorList>
            <person name="Liu Y.-J."/>
        </authorList>
    </citation>
    <scope>NUCLEOTIDE SEQUENCE [LARGE SCALE GENOMIC DNA]</scope>
    <source>
        <strain evidence="3">PAL-ZL1</strain>
    </source>
</reference>
<dbReference type="EMBL" id="RCHU01000326">
    <property type="protein sequence ID" value="TKS07374.1"/>
    <property type="molecule type" value="Genomic_DNA"/>
</dbReference>